<dbReference type="Proteomes" id="UP000705230">
    <property type="component" value="Unassembled WGS sequence"/>
</dbReference>
<protein>
    <submittedName>
        <fullName evidence="1">Uncharacterized protein</fullName>
    </submittedName>
</protein>
<accession>A0A937M2Q9</accession>
<comment type="caution">
    <text evidence="1">The sequence shown here is derived from an EMBL/GenBank/DDBJ whole genome shotgun (WGS) entry which is preliminary data.</text>
</comment>
<sequence length="123" mass="14451">MNQREEQANIKIKHLLDCTLFNPDIADSMKYFQETTYRFHFLLAFMYEAFKEKEITQEDAIQVVPSQIASRATRVTELKKAVRAGYIIEKKSTKDKRARIYKPSDGMLEDFLNLCDQVFFAKV</sequence>
<dbReference type="EMBL" id="JADHSG010000007">
    <property type="protein sequence ID" value="MBL6903573.1"/>
    <property type="molecule type" value="Genomic_DNA"/>
</dbReference>
<proteinExistence type="predicted"/>
<dbReference type="AlphaFoldDB" id="A0A937M2Q9"/>
<reference evidence="1" key="1">
    <citation type="submission" date="2020-10" db="EMBL/GenBank/DDBJ databases">
        <title>Microbiome of the Black Sea water column analyzed by genome centric metagenomics.</title>
        <authorList>
            <person name="Cabello-Yeves P.J."/>
            <person name="Callieri C."/>
            <person name="Picazo A."/>
            <person name="Mehrshad M."/>
            <person name="Haro-Moreno J.M."/>
            <person name="Roda-Garcia J."/>
            <person name="Dzembekova N."/>
            <person name="Slabakova V."/>
            <person name="Slabakova N."/>
            <person name="Moncheva S."/>
            <person name="Rodriguez-Valera F."/>
        </authorList>
    </citation>
    <scope>NUCLEOTIDE SEQUENCE</scope>
    <source>
        <strain evidence="1">BS30m-G43</strain>
    </source>
</reference>
<name>A0A937M2Q9_9GAMM</name>
<gene>
    <name evidence="1" type="ORF">ISR29_05160</name>
</gene>
<evidence type="ECO:0000313" key="2">
    <source>
        <dbReference type="Proteomes" id="UP000705230"/>
    </source>
</evidence>
<organism evidence="1 2">
    <name type="scientific">SAR86 cluster bacterium</name>
    <dbReference type="NCBI Taxonomy" id="2030880"/>
    <lineage>
        <taxon>Bacteria</taxon>
        <taxon>Pseudomonadati</taxon>
        <taxon>Pseudomonadota</taxon>
        <taxon>Gammaproteobacteria</taxon>
        <taxon>SAR86 cluster</taxon>
    </lineage>
</organism>
<evidence type="ECO:0000313" key="1">
    <source>
        <dbReference type="EMBL" id="MBL6903573.1"/>
    </source>
</evidence>